<evidence type="ECO:0000256" key="6">
    <source>
        <dbReference type="PROSITE-ProRule" id="PRU00169"/>
    </source>
</evidence>
<dbReference type="InterPro" id="IPR039420">
    <property type="entry name" value="WalR-like"/>
</dbReference>
<evidence type="ECO:0000256" key="4">
    <source>
        <dbReference type="ARBA" id="ARBA00023125"/>
    </source>
</evidence>
<dbReference type="AlphaFoldDB" id="A0A0P6XAU2"/>
<evidence type="ECO:0000256" key="7">
    <source>
        <dbReference type="PROSITE-ProRule" id="PRU01091"/>
    </source>
</evidence>
<feature type="domain" description="Response regulatory" evidence="8">
    <location>
        <begin position="11"/>
        <end position="124"/>
    </location>
</feature>
<dbReference type="FunFam" id="3.40.50.2300:FF:000001">
    <property type="entry name" value="DNA-binding response regulator PhoB"/>
    <property type="match status" value="1"/>
</dbReference>
<proteinExistence type="predicted"/>
<dbReference type="GO" id="GO:0006355">
    <property type="term" value="P:regulation of DNA-templated transcription"/>
    <property type="evidence" value="ECO:0007669"/>
    <property type="project" value="InterPro"/>
</dbReference>
<dbReference type="GO" id="GO:0000976">
    <property type="term" value="F:transcription cis-regulatory region binding"/>
    <property type="evidence" value="ECO:0007669"/>
    <property type="project" value="TreeGrafter"/>
</dbReference>
<sequence length="246" mass="27926">MNYVENKMPAKILVVDDEKQYIHLLQVNLQAEGYDVLFAMNGEDALELVSSQKPDLVILDVMMPRMDGFTTCERIRQFSNVPVIMLTAKGEEQDRVKGLNVGADDYVIKPFSATELVARVRAVLRRARKDDTALGERFFQHLDLKIDFARAEVWKGDKAIFLSATEYRLLIQFAHHLGQILTGEELLTAIWGPSYRDDKEILWVSIARLRQKLEDNPHSPCHIVTRSGLGYLMPAEVSAPAKGKKE</sequence>
<dbReference type="InterPro" id="IPR001789">
    <property type="entry name" value="Sig_transdc_resp-reg_receiver"/>
</dbReference>
<keyword evidence="11" id="KW-1185">Reference proteome</keyword>
<evidence type="ECO:0000256" key="3">
    <source>
        <dbReference type="ARBA" id="ARBA00023015"/>
    </source>
</evidence>
<evidence type="ECO:0000313" key="11">
    <source>
        <dbReference type="Proteomes" id="UP000050430"/>
    </source>
</evidence>
<dbReference type="PANTHER" id="PTHR48111">
    <property type="entry name" value="REGULATOR OF RPOS"/>
    <property type="match status" value="1"/>
</dbReference>
<evidence type="ECO:0000259" key="8">
    <source>
        <dbReference type="PROSITE" id="PS50110"/>
    </source>
</evidence>
<keyword evidence="2" id="KW-0902">Two-component regulatory system</keyword>
<evidence type="ECO:0000256" key="5">
    <source>
        <dbReference type="ARBA" id="ARBA00023163"/>
    </source>
</evidence>
<dbReference type="InterPro" id="IPR011006">
    <property type="entry name" value="CheY-like_superfamily"/>
</dbReference>
<dbReference type="Pfam" id="PF00486">
    <property type="entry name" value="Trans_reg_C"/>
    <property type="match status" value="1"/>
</dbReference>
<evidence type="ECO:0000256" key="2">
    <source>
        <dbReference type="ARBA" id="ARBA00023012"/>
    </source>
</evidence>
<dbReference type="PROSITE" id="PS50110">
    <property type="entry name" value="RESPONSE_REGULATORY"/>
    <property type="match status" value="1"/>
</dbReference>
<comment type="caution">
    <text evidence="10">The sequence shown here is derived from an EMBL/GenBank/DDBJ whole genome shotgun (WGS) entry which is preliminary data.</text>
</comment>
<dbReference type="GO" id="GO:0000156">
    <property type="term" value="F:phosphorelay response regulator activity"/>
    <property type="evidence" value="ECO:0007669"/>
    <property type="project" value="TreeGrafter"/>
</dbReference>
<organism evidence="10 11">
    <name type="scientific">Leptolinea tardivitalis</name>
    <dbReference type="NCBI Taxonomy" id="229920"/>
    <lineage>
        <taxon>Bacteria</taxon>
        <taxon>Bacillati</taxon>
        <taxon>Chloroflexota</taxon>
        <taxon>Anaerolineae</taxon>
        <taxon>Anaerolineales</taxon>
        <taxon>Anaerolineaceae</taxon>
        <taxon>Leptolinea</taxon>
    </lineage>
</organism>
<dbReference type="STRING" id="229920.ADM99_09990"/>
<accession>A0A0P6XAU2</accession>
<dbReference type="InterPro" id="IPR016032">
    <property type="entry name" value="Sig_transdc_resp-reg_C-effctor"/>
</dbReference>
<dbReference type="Pfam" id="PF00072">
    <property type="entry name" value="Response_reg"/>
    <property type="match status" value="1"/>
</dbReference>
<dbReference type="Proteomes" id="UP000050430">
    <property type="component" value="Unassembled WGS sequence"/>
</dbReference>
<evidence type="ECO:0000313" key="10">
    <source>
        <dbReference type="EMBL" id="KPL71763.1"/>
    </source>
</evidence>
<dbReference type="SMART" id="SM00448">
    <property type="entry name" value="REC"/>
    <property type="match status" value="1"/>
</dbReference>
<feature type="domain" description="OmpR/PhoB-type" evidence="9">
    <location>
        <begin position="136"/>
        <end position="235"/>
    </location>
</feature>
<dbReference type="SUPFAM" id="SSF52172">
    <property type="entry name" value="CheY-like"/>
    <property type="match status" value="1"/>
</dbReference>
<dbReference type="SMART" id="SM00862">
    <property type="entry name" value="Trans_reg_C"/>
    <property type="match status" value="1"/>
</dbReference>
<evidence type="ECO:0000256" key="1">
    <source>
        <dbReference type="ARBA" id="ARBA00022553"/>
    </source>
</evidence>
<keyword evidence="3" id="KW-0805">Transcription regulation</keyword>
<dbReference type="SUPFAM" id="SSF46894">
    <property type="entry name" value="C-terminal effector domain of the bipartite response regulators"/>
    <property type="match status" value="1"/>
</dbReference>
<reference evidence="10 11" key="1">
    <citation type="submission" date="2015-07" db="EMBL/GenBank/DDBJ databases">
        <title>Genome sequence of Leptolinea tardivitalis DSM 16556.</title>
        <authorList>
            <person name="Hemp J."/>
            <person name="Ward L.M."/>
            <person name="Pace L.A."/>
            <person name="Fischer W.W."/>
        </authorList>
    </citation>
    <scope>NUCLEOTIDE SEQUENCE [LARGE SCALE GENOMIC DNA]</scope>
    <source>
        <strain evidence="10 11">YMTK-2</strain>
    </source>
</reference>
<keyword evidence="4 7" id="KW-0238">DNA-binding</keyword>
<protein>
    <submittedName>
        <fullName evidence="10">Fis family transcriptional regulator</fullName>
    </submittedName>
</protein>
<feature type="DNA-binding region" description="OmpR/PhoB-type" evidence="7">
    <location>
        <begin position="136"/>
        <end position="235"/>
    </location>
</feature>
<dbReference type="Gene3D" id="3.40.50.2300">
    <property type="match status" value="1"/>
</dbReference>
<dbReference type="EMBL" id="LGCK01000010">
    <property type="protein sequence ID" value="KPL71763.1"/>
    <property type="molecule type" value="Genomic_DNA"/>
</dbReference>
<name>A0A0P6XAU2_9CHLR</name>
<dbReference type="PANTHER" id="PTHR48111:SF50">
    <property type="entry name" value="KDP OPERON TRANSCRIPTIONAL REGULATORY PROTEIN KDPE"/>
    <property type="match status" value="1"/>
</dbReference>
<dbReference type="GO" id="GO:0005829">
    <property type="term" value="C:cytosol"/>
    <property type="evidence" value="ECO:0007669"/>
    <property type="project" value="TreeGrafter"/>
</dbReference>
<dbReference type="Gene3D" id="6.10.250.690">
    <property type="match status" value="1"/>
</dbReference>
<dbReference type="PROSITE" id="PS51755">
    <property type="entry name" value="OMPR_PHOB"/>
    <property type="match status" value="1"/>
</dbReference>
<evidence type="ECO:0000259" key="9">
    <source>
        <dbReference type="PROSITE" id="PS51755"/>
    </source>
</evidence>
<keyword evidence="5" id="KW-0804">Transcription</keyword>
<dbReference type="GO" id="GO:0032993">
    <property type="term" value="C:protein-DNA complex"/>
    <property type="evidence" value="ECO:0007669"/>
    <property type="project" value="TreeGrafter"/>
</dbReference>
<feature type="modified residue" description="4-aspartylphosphate" evidence="6">
    <location>
        <position position="60"/>
    </location>
</feature>
<dbReference type="CDD" id="cd00383">
    <property type="entry name" value="trans_reg_C"/>
    <property type="match status" value="1"/>
</dbReference>
<dbReference type="InterPro" id="IPR001867">
    <property type="entry name" value="OmpR/PhoB-type_DNA-bd"/>
</dbReference>
<keyword evidence="1 6" id="KW-0597">Phosphoprotein</keyword>
<dbReference type="Gene3D" id="1.10.10.10">
    <property type="entry name" value="Winged helix-like DNA-binding domain superfamily/Winged helix DNA-binding domain"/>
    <property type="match status" value="1"/>
</dbReference>
<dbReference type="CDD" id="cd17574">
    <property type="entry name" value="REC_OmpR"/>
    <property type="match status" value="1"/>
</dbReference>
<dbReference type="InterPro" id="IPR036388">
    <property type="entry name" value="WH-like_DNA-bd_sf"/>
</dbReference>
<gene>
    <name evidence="10" type="ORF">ADM99_09990</name>
</gene>